<dbReference type="RefSeq" id="WP_196110023.1">
    <property type="nucleotide sequence ID" value="NZ_CP064946.1"/>
</dbReference>
<dbReference type="Pfam" id="PF18406">
    <property type="entry name" value="DUF1281_C"/>
    <property type="match status" value="1"/>
</dbReference>
<organism evidence="2 3">
    <name type="scientific">Pseudomonas fulva</name>
    <dbReference type="NCBI Taxonomy" id="47880"/>
    <lineage>
        <taxon>Bacteria</taxon>
        <taxon>Pseudomonadati</taxon>
        <taxon>Pseudomonadota</taxon>
        <taxon>Gammaproteobacteria</taxon>
        <taxon>Pseudomonadales</taxon>
        <taxon>Pseudomonadaceae</taxon>
        <taxon>Pseudomonas</taxon>
    </lineage>
</organism>
<protein>
    <recommendedName>
        <fullName evidence="1">YubB ferredoxin-like domain-containing protein</fullName>
    </recommendedName>
</protein>
<name>A0A7S9LE67_9PSED</name>
<dbReference type="EMBL" id="CP064946">
    <property type="protein sequence ID" value="QPH47459.1"/>
    <property type="molecule type" value="Genomic_DNA"/>
</dbReference>
<gene>
    <name evidence="2" type="ORF">IZU98_13655</name>
</gene>
<feature type="domain" description="YubB ferredoxin-like" evidence="1">
    <location>
        <begin position="115"/>
        <end position="182"/>
    </location>
</feature>
<dbReference type="Proteomes" id="UP000594430">
    <property type="component" value="Chromosome"/>
</dbReference>
<dbReference type="InterPro" id="IPR041329">
    <property type="entry name" value="YubB_C"/>
</dbReference>
<evidence type="ECO:0000313" key="2">
    <source>
        <dbReference type="EMBL" id="QPH47459.1"/>
    </source>
</evidence>
<sequence length="216" mass="23913">MPNHITNKVSAPAHVLTSLINEDGRIDFGKIIKFEGEFAWDGICGAAETAAEAAVNLPLSDHPLVAGMQRHSRETSSVAKLSDNSFEQFVQMLRNYRKTGFMHCMDFARQAWGTKWNAYSQKIDVEGCSLHFDTAWSSPLPVFKALSALHPTEEITVVFADEDIGSNCGTLKLKAGELAKQDCAGPWGEMSEADRQKWRAFALEVTGRSDDEDEDE</sequence>
<evidence type="ECO:0000313" key="3">
    <source>
        <dbReference type="Proteomes" id="UP000594430"/>
    </source>
</evidence>
<accession>A0A7S9LE67</accession>
<proteinExistence type="predicted"/>
<reference evidence="2 3" key="1">
    <citation type="submission" date="2020-11" db="EMBL/GenBank/DDBJ databases">
        <title>Pseudomonas fulva producing VIM-24.</title>
        <authorList>
            <person name="Liu S."/>
        </authorList>
    </citation>
    <scope>NUCLEOTIDE SEQUENCE [LARGE SCALE GENOMIC DNA]</scope>
    <source>
        <strain evidence="2 3">ZDHY414</strain>
    </source>
</reference>
<evidence type="ECO:0000259" key="1">
    <source>
        <dbReference type="Pfam" id="PF18406"/>
    </source>
</evidence>
<dbReference type="AlphaFoldDB" id="A0A7S9LE67"/>